<reference evidence="1" key="1">
    <citation type="submission" date="2021-06" db="EMBL/GenBank/DDBJ databases">
        <authorList>
            <person name="Kallberg Y."/>
            <person name="Tangrot J."/>
            <person name="Rosling A."/>
        </authorList>
    </citation>
    <scope>NUCLEOTIDE SEQUENCE</scope>
    <source>
        <strain evidence="1">IL203A</strain>
    </source>
</reference>
<name>A0ACA9R5F6_9GLOM</name>
<evidence type="ECO:0000313" key="1">
    <source>
        <dbReference type="EMBL" id="CAG8777961.1"/>
    </source>
</evidence>
<gene>
    <name evidence="1" type="ORF">DHETER_LOCUS16236</name>
</gene>
<protein>
    <submittedName>
        <fullName evidence="1">13440_t:CDS:1</fullName>
    </submittedName>
</protein>
<comment type="caution">
    <text evidence="1">The sequence shown here is derived from an EMBL/GenBank/DDBJ whole genome shotgun (WGS) entry which is preliminary data.</text>
</comment>
<keyword evidence="2" id="KW-1185">Reference proteome</keyword>
<organism evidence="1 2">
    <name type="scientific">Dentiscutata heterogama</name>
    <dbReference type="NCBI Taxonomy" id="1316150"/>
    <lineage>
        <taxon>Eukaryota</taxon>
        <taxon>Fungi</taxon>
        <taxon>Fungi incertae sedis</taxon>
        <taxon>Mucoromycota</taxon>
        <taxon>Glomeromycotina</taxon>
        <taxon>Glomeromycetes</taxon>
        <taxon>Diversisporales</taxon>
        <taxon>Gigasporaceae</taxon>
        <taxon>Dentiscutata</taxon>
    </lineage>
</organism>
<dbReference type="Proteomes" id="UP000789702">
    <property type="component" value="Unassembled WGS sequence"/>
</dbReference>
<feature type="non-terminal residue" evidence="1">
    <location>
        <position position="1"/>
    </location>
</feature>
<dbReference type="EMBL" id="CAJVPU010061039">
    <property type="protein sequence ID" value="CAG8777961.1"/>
    <property type="molecule type" value="Genomic_DNA"/>
</dbReference>
<sequence>NLVKGKSIEFMGAKIKAEKNRFLIGFLDIWLSGKAQDMSIKN</sequence>
<proteinExistence type="predicted"/>
<feature type="non-terminal residue" evidence="1">
    <location>
        <position position="42"/>
    </location>
</feature>
<evidence type="ECO:0000313" key="2">
    <source>
        <dbReference type="Proteomes" id="UP000789702"/>
    </source>
</evidence>
<accession>A0ACA9R5F6</accession>